<dbReference type="PANTHER" id="PTHR12788:SF8">
    <property type="entry name" value="PROTEIN-TYROSINE SULFOTRANSFERASE"/>
    <property type="match status" value="1"/>
</dbReference>
<keyword evidence="6" id="KW-0472">Membrane</keyword>
<accession>A0ABN8MQG2</accession>
<dbReference type="InterPro" id="IPR027417">
    <property type="entry name" value="P-loop_NTPase"/>
</dbReference>
<dbReference type="PANTHER" id="PTHR12788">
    <property type="entry name" value="PROTEIN-TYROSINE SULFOTRANSFERASE 2"/>
    <property type="match status" value="1"/>
</dbReference>
<sequence>MRSPLQIVVVVVAGVLVLSLLLLYYTKTDEHQENFLYDGATDEKQVNGSFLSFEKRIRKLYDGIQTFVLFIGYGRSGHSLVAAILDAHSKIVIANEFDVLRKWNYYKNNTWNGKNKLFFDLHSNSRESAMFGKRAQFRSVSQTGYAYHVAGQWQGTFKDNIKVIGDKHGDVTSFFLMRHGFQVLDEIEKVIKVPL</sequence>
<evidence type="ECO:0000256" key="4">
    <source>
        <dbReference type="ARBA" id="ARBA00048460"/>
    </source>
</evidence>
<evidence type="ECO:0000256" key="6">
    <source>
        <dbReference type="SAM" id="Phobius"/>
    </source>
</evidence>
<dbReference type="EC" id="2.8.2.20" evidence="2 5"/>
<keyword evidence="3 5" id="KW-0808">Transferase</keyword>
<keyword evidence="6" id="KW-1133">Transmembrane helix</keyword>
<comment type="function">
    <text evidence="5">Catalyzes the O-sulfation of tyrosine residues within acidic motifs of polypeptides, using 3'-phosphoadenylyl sulfate (PAPS) as cosubstrate.</text>
</comment>
<dbReference type="EMBL" id="CALNXI010000676">
    <property type="protein sequence ID" value="CAH3032112.1"/>
    <property type="molecule type" value="Genomic_DNA"/>
</dbReference>
<dbReference type="Proteomes" id="UP001159427">
    <property type="component" value="Unassembled WGS sequence"/>
</dbReference>
<feature type="transmembrane region" description="Helical" evidence="6">
    <location>
        <begin position="7"/>
        <end position="25"/>
    </location>
</feature>
<evidence type="ECO:0000256" key="3">
    <source>
        <dbReference type="ARBA" id="ARBA00022679"/>
    </source>
</evidence>
<evidence type="ECO:0000256" key="2">
    <source>
        <dbReference type="ARBA" id="ARBA00013262"/>
    </source>
</evidence>
<evidence type="ECO:0000313" key="8">
    <source>
        <dbReference type="Proteomes" id="UP001159427"/>
    </source>
</evidence>
<comment type="caution">
    <text evidence="7">The sequence shown here is derived from an EMBL/GenBank/DDBJ whole genome shotgun (WGS) entry which is preliminary data.</text>
</comment>
<protein>
    <recommendedName>
        <fullName evidence="2 5">Protein-tyrosine sulfotransferase</fullName>
        <ecNumber evidence="2 5">2.8.2.20</ecNumber>
    </recommendedName>
</protein>
<gene>
    <name evidence="7" type="ORF">PEVE_00038949</name>
</gene>
<comment type="similarity">
    <text evidence="1 5">Belongs to the protein sulfotransferase family.</text>
</comment>
<keyword evidence="8" id="KW-1185">Reference proteome</keyword>
<reference evidence="7 8" key="1">
    <citation type="submission" date="2022-05" db="EMBL/GenBank/DDBJ databases">
        <authorList>
            <consortium name="Genoscope - CEA"/>
            <person name="William W."/>
        </authorList>
    </citation>
    <scope>NUCLEOTIDE SEQUENCE [LARGE SCALE GENOMIC DNA]</scope>
</reference>
<evidence type="ECO:0000313" key="7">
    <source>
        <dbReference type="EMBL" id="CAH3032112.1"/>
    </source>
</evidence>
<evidence type="ECO:0000256" key="5">
    <source>
        <dbReference type="RuleBase" id="RU365018"/>
    </source>
</evidence>
<proteinExistence type="inferred from homology"/>
<dbReference type="InterPro" id="IPR026634">
    <property type="entry name" value="TPST-like"/>
</dbReference>
<comment type="catalytic activity">
    <reaction evidence="4 5">
        <text>L-tyrosyl-[protein] + 3'-phosphoadenylyl sulfate = O-sulfo-L-tyrosine-[protein] + adenosine 3',5'-bisphosphate + H(+)</text>
        <dbReference type="Rhea" id="RHEA:16801"/>
        <dbReference type="Rhea" id="RHEA-COMP:10136"/>
        <dbReference type="Rhea" id="RHEA-COMP:11688"/>
        <dbReference type="ChEBI" id="CHEBI:15378"/>
        <dbReference type="ChEBI" id="CHEBI:46858"/>
        <dbReference type="ChEBI" id="CHEBI:58339"/>
        <dbReference type="ChEBI" id="CHEBI:58343"/>
        <dbReference type="ChEBI" id="CHEBI:65286"/>
        <dbReference type="EC" id="2.8.2.20"/>
    </reaction>
</comment>
<name>A0ABN8MQG2_9CNID</name>
<evidence type="ECO:0000256" key="1">
    <source>
        <dbReference type="ARBA" id="ARBA00009988"/>
    </source>
</evidence>
<dbReference type="Gene3D" id="3.40.50.300">
    <property type="entry name" value="P-loop containing nucleotide triphosphate hydrolases"/>
    <property type="match status" value="1"/>
</dbReference>
<keyword evidence="6" id="KW-0812">Transmembrane</keyword>
<organism evidence="7 8">
    <name type="scientific">Porites evermanni</name>
    <dbReference type="NCBI Taxonomy" id="104178"/>
    <lineage>
        <taxon>Eukaryota</taxon>
        <taxon>Metazoa</taxon>
        <taxon>Cnidaria</taxon>
        <taxon>Anthozoa</taxon>
        <taxon>Hexacorallia</taxon>
        <taxon>Scleractinia</taxon>
        <taxon>Fungiina</taxon>
        <taxon>Poritidae</taxon>
        <taxon>Porites</taxon>
    </lineage>
</organism>